<dbReference type="GeneID" id="93643685"/>
<dbReference type="Proteomes" id="UP000031829">
    <property type="component" value="Chromosome"/>
</dbReference>
<sequence length="86" mass="10281">MKNLPPEYYQDLEEIQAIDFALVELTLYLDTHPNDQQAMQQFNEYAQQAMQLKRNFETKYGPLQQYGNSYTDGKWSWGTSPWPWQI</sequence>
<dbReference type="Pfam" id="PF12652">
    <property type="entry name" value="CotJB"/>
    <property type="match status" value="1"/>
</dbReference>
<accession>A0A0B6AQI9</accession>
<dbReference type="InterPro" id="IPR016571">
    <property type="entry name" value="Spore_coat_assembly_CotJB"/>
</dbReference>
<proteinExistence type="predicted"/>
<reference evidence="2 3" key="1">
    <citation type="journal article" date="2015" name="Genome Announc.">
        <title>Complete genome sequences for 35 biothreat assay-relevant bacillus species.</title>
        <authorList>
            <person name="Johnson S.L."/>
            <person name="Daligault H.E."/>
            <person name="Davenport K.W."/>
            <person name="Jaissle J."/>
            <person name="Frey K.G."/>
            <person name="Ladner J.T."/>
            <person name="Broomall S.M."/>
            <person name="Bishop-Lilly K.A."/>
            <person name="Bruce D.C."/>
            <person name="Gibbons H.S."/>
            <person name="Coyne S.R."/>
            <person name="Lo C.C."/>
            <person name="Meincke L."/>
            <person name="Munk A.C."/>
            <person name="Koroleva G.I."/>
            <person name="Rosenzweig C.N."/>
            <person name="Palacios G.F."/>
            <person name="Redden C.L."/>
            <person name="Minogue T.D."/>
            <person name="Chain P.S."/>
        </authorList>
    </citation>
    <scope>NUCLEOTIDE SEQUENCE [LARGE SCALE GENOMIC DNA]</scope>
    <source>
        <strain evidence="3">ATCC 14581 / DSM 32 / JCM 2506 / NBRC 15308 / NCIMB 9376 / NCTC 10342 / NRRL B-14308 / VKM B-512</strain>
    </source>
</reference>
<dbReference type="AlphaFoldDB" id="A0A0B6AQI9"/>
<dbReference type="InterPro" id="IPR024207">
    <property type="entry name" value="CotJB_dom"/>
</dbReference>
<dbReference type="EMBL" id="CP009920">
    <property type="protein sequence ID" value="AJI22109.1"/>
    <property type="molecule type" value="Genomic_DNA"/>
</dbReference>
<evidence type="ECO:0000313" key="2">
    <source>
        <dbReference type="EMBL" id="AJI22109.1"/>
    </source>
</evidence>
<dbReference type="HOGENOM" id="CLU_163198_1_0_9"/>
<dbReference type="PIRSF" id="PIRSF010606">
    <property type="entry name" value="Spore_coat_CotJB"/>
    <property type="match status" value="1"/>
</dbReference>
<gene>
    <name evidence="2" type="ORF">BG04_167</name>
</gene>
<dbReference type="RefSeq" id="WP_013083975.1">
    <property type="nucleotide sequence ID" value="NZ_BCVB01000006.1"/>
</dbReference>
<evidence type="ECO:0000313" key="3">
    <source>
        <dbReference type="Proteomes" id="UP000031829"/>
    </source>
</evidence>
<feature type="domain" description="Protein CotJB" evidence="1">
    <location>
        <begin position="11"/>
        <end position="85"/>
    </location>
</feature>
<protein>
    <submittedName>
        <fullName evidence="2">CotJB family protein</fullName>
    </submittedName>
</protein>
<organism evidence="2 3">
    <name type="scientific">Priestia megaterium (strain ATCC 14581 / DSM 32 / CCUG 1817 / JCM 2506 / NBRC 15308 / NCIMB 9376 / NCTC 10342 / NRRL B-14308 / VKM B-512 / Ford 19)</name>
    <name type="common">Bacillus megaterium</name>
    <dbReference type="NCBI Taxonomy" id="1348623"/>
    <lineage>
        <taxon>Bacteria</taxon>
        <taxon>Bacillati</taxon>
        <taxon>Bacillota</taxon>
        <taxon>Bacilli</taxon>
        <taxon>Bacillales</taxon>
        <taxon>Bacillaceae</taxon>
        <taxon>Priestia</taxon>
    </lineage>
</organism>
<name>A0A0B6AQI9_PRIM2</name>
<evidence type="ECO:0000259" key="1">
    <source>
        <dbReference type="Pfam" id="PF12652"/>
    </source>
</evidence>
<dbReference type="KEGG" id="bmeg:BG04_167"/>